<sequence length="256" mass="29633">MSISKENKDRLSAVINKHFENPEELGRELVEEERNAMKEMIEDNKGAYGYPHSVKSEELVEYLKVFIKSKISTDEWIEIIDNVVKGNLSDEDVVEEVVSNEVITKDIIFMNLDDCCDCQILLPEYEDYQKEKEQPEDFEDKQETFEEEIESVLREKSPNEIKEAVKTYSDEADIKEAVRKAGIEAGIPEDKVDEITKYDFKNLKITIPISFIASRYHSDAVKEGKKTFLENNLLKALVQDNSISYDIEILDNPEDF</sequence>
<dbReference type="RefSeq" id="WP_069854323.1">
    <property type="nucleotide sequence ID" value="NZ_LNPX01000004.1"/>
</dbReference>
<comment type="caution">
    <text evidence="1">The sequence shown here is derived from an EMBL/GenBank/DDBJ whole genome shotgun (WGS) entry which is preliminary data.</text>
</comment>
<dbReference type="AlphaFoldDB" id="A0AAP7LUW1"/>
<gene>
    <name evidence="1" type="ORF">ASS94_00950</name>
</gene>
<reference evidence="2" key="1">
    <citation type="submission" date="2015-11" db="EMBL/GenBank/DDBJ databases">
        <title>Genomic diversity of Staphylococcus saprophyticus strains from urinary tract infections, animal surfaces, and fermented foods.</title>
        <authorList>
            <person name="Wolfe B.E."/>
        </authorList>
    </citation>
    <scope>NUCLEOTIDE SEQUENCE [LARGE SCALE GENOMIC DNA]</scope>
    <source>
        <strain evidence="2">738_7</strain>
    </source>
</reference>
<accession>A0AAP7LUW1</accession>
<dbReference type="Proteomes" id="UP000095464">
    <property type="component" value="Unassembled WGS sequence"/>
</dbReference>
<dbReference type="EMBL" id="LNPX01000004">
    <property type="protein sequence ID" value="OEK58923.1"/>
    <property type="molecule type" value="Genomic_DNA"/>
</dbReference>
<evidence type="ECO:0000313" key="1">
    <source>
        <dbReference type="EMBL" id="OEK58923.1"/>
    </source>
</evidence>
<evidence type="ECO:0000313" key="2">
    <source>
        <dbReference type="Proteomes" id="UP000095464"/>
    </source>
</evidence>
<name>A0AAP7LUW1_9STAP</name>
<organism evidence="1 2">
    <name type="scientific">Staphylococcus equorum</name>
    <dbReference type="NCBI Taxonomy" id="246432"/>
    <lineage>
        <taxon>Bacteria</taxon>
        <taxon>Bacillati</taxon>
        <taxon>Bacillota</taxon>
        <taxon>Bacilli</taxon>
        <taxon>Bacillales</taxon>
        <taxon>Staphylococcaceae</taxon>
        <taxon>Staphylococcus</taxon>
    </lineage>
</organism>
<protein>
    <submittedName>
        <fullName evidence="1">Uncharacterized protein</fullName>
    </submittedName>
</protein>
<proteinExistence type="predicted"/>